<dbReference type="InterPro" id="IPR011251">
    <property type="entry name" value="Luciferase-like_dom"/>
</dbReference>
<dbReference type="SUPFAM" id="SSF51679">
    <property type="entry name" value="Bacterial luciferase-like"/>
    <property type="match status" value="1"/>
</dbReference>
<evidence type="ECO:0000313" key="2">
    <source>
        <dbReference type="EMBL" id="KRO38936.1"/>
    </source>
</evidence>
<evidence type="ECO:0000313" key="3">
    <source>
        <dbReference type="Proteomes" id="UP000050874"/>
    </source>
</evidence>
<dbReference type="CDD" id="cd01097">
    <property type="entry name" value="Tetrahydromethanopterin_reductase"/>
    <property type="match status" value="1"/>
</dbReference>
<name>A0A0R2PLG3_9GAMM</name>
<dbReference type="Pfam" id="PF00296">
    <property type="entry name" value="Bac_luciferase"/>
    <property type="match status" value="1"/>
</dbReference>
<dbReference type="PANTHER" id="PTHR30011:SF32">
    <property type="entry name" value="CONSERVED PROTEIN"/>
    <property type="match status" value="1"/>
</dbReference>
<protein>
    <recommendedName>
        <fullName evidence="1">Luciferase-like domain-containing protein</fullName>
    </recommendedName>
</protein>
<dbReference type="PANTHER" id="PTHR30011">
    <property type="entry name" value="ALKANESULFONATE MONOOXYGENASE-RELATED"/>
    <property type="match status" value="1"/>
</dbReference>
<dbReference type="NCBIfam" id="TIGR03619">
    <property type="entry name" value="F420_Rv2161c"/>
    <property type="match status" value="1"/>
</dbReference>
<gene>
    <name evidence="2" type="ORF">ABR63_05090</name>
</gene>
<dbReference type="InterPro" id="IPR051260">
    <property type="entry name" value="Diverse_substr_monoxygenases"/>
</dbReference>
<dbReference type="Gene3D" id="3.20.20.30">
    <property type="entry name" value="Luciferase-like domain"/>
    <property type="match status" value="1"/>
</dbReference>
<accession>A0A0R2PLG3</accession>
<comment type="caution">
    <text evidence="2">The sequence shown here is derived from an EMBL/GenBank/DDBJ whole genome shotgun (WGS) entry which is preliminary data.</text>
</comment>
<dbReference type="EMBL" id="LIAV01000265">
    <property type="protein sequence ID" value="KRO38936.1"/>
    <property type="molecule type" value="Genomic_DNA"/>
</dbReference>
<dbReference type="AlphaFoldDB" id="A0A0R2PLG3"/>
<dbReference type="Proteomes" id="UP000050874">
    <property type="component" value="Unassembled WGS sequence"/>
</dbReference>
<dbReference type="InterPro" id="IPR019921">
    <property type="entry name" value="Lucif-like_OxRdtase_Rv2161c"/>
</dbReference>
<dbReference type="InterPro" id="IPR036661">
    <property type="entry name" value="Luciferase-like_sf"/>
</dbReference>
<proteinExistence type="predicted"/>
<feature type="domain" description="Luciferase-like" evidence="1">
    <location>
        <begin position="14"/>
        <end position="216"/>
    </location>
</feature>
<reference evidence="3" key="1">
    <citation type="submission" date="2015-10" db="EMBL/GenBank/DDBJ databases">
        <title>Metagenome-Assembled Genomes uncover a global brackish microbiome.</title>
        <authorList>
            <person name="Hugerth L.W."/>
            <person name="Larsson J."/>
            <person name="Alneberg J."/>
            <person name="Lindh M.V."/>
            <person name="Legrand C."/>
            <person name="Pinhassi J."/>
            <person name="Andersson A."/>
        </authorList>
    </citation>
    <scope>NUCLEOTIDE SEQUENCE [LARGE SCALE GENOMIC DNA]</scope>
</reference>
<organism evidence="2 3">
    <name type="scientific">SAR86 cluster bacterium BACL1 MAG-120920-bin57</name>
    <dbReference type="NCBI Taxonomy" id="1655571"/>
    <lineage>
        <taxon>Bacteria</taxon>
        <taxon>Pseudomonadati</taxon>
        <taxon>Pseudomonadota</taxon>
        <taxon>Gammaproteobacteria</taxon>
        <taxon>SAR86 cluster</taxon>
    </lineage>
</organism>
<dbReference type="GO" id="GO:0016705">
    <property type="term" value="F:oxidoreductase activity, acting on paired donors, with incorporation or reduction of molecular oxygen"/>
    <property type="evidence" value="ECO:0007669"/>
    <property type="project" value="InterPro"/>
</dbReference>
<evidence type="ECO:0000259" key="1">
    <source>
        <dbReference type="Pfam" id="PF00296"/>
    </source>
</evidence>
<sequence>MRFSYHPSMCDPSFYLELGKAAEAAGFDAITFPDSICYPKECDSSYPYNDDGSRDFLDGVPFLEPFSIIPAIAAVTDKLEFSTSVYKLAPRQAVTTAKFVTTLGVMTNNRFHFGVGVSPWYEDFLATGERWEKRGKRMDEQIDILKGLMNGEYFSYKGEFYDIPELKLCPAPTKPVPILIGGHSKPALRRAARVGDGWISAGLNIEETKELIDQINLYRVEYGTMDHPNYQFQVMGEAAYSPDGVKQLEDLGATEVIVAFRNTYEGGADERTLDGMIAEINWYAEEIISKSKK</sequence>